<dbReference type="InterPro" id="IPR050228">
    <property type="entry name" value="Carboxylesterase_BioH"/>
</dbReference>
<evidence type="ECO:0000256" key="1">
    <source>
        <dbReference type="SAM" id="SignalP"/>
    </source>
</evidence>
<dbReference type="RefSeq" id="WP_013157852.1">
    <property type="nucleotide sequence ID" value="NC_014212.1"/>
</dbReference>
<dbReference type="Proteomes" id="UP000001916">
    <property type="component" value="Chromosome"/>
</dbReference>
<dbReference type="KEGG" id="msv:Mesil_1390"/>
<evidence type="ECO:0000313" key="4">
    <source>
        <dbReference type="Proteomes" id="UP000001916"/>
    </source>
</evidence>
<feature type="domain" description="Serine aminopeptidase S33" evidence="2">
    <location>
        <begin position="54"/>
        <end position="178"/>
    </location>
</feature>
<dbReference type="AlphaFoldDB" id="D7BET0"/>
<accession>D7BET0</accession>
<dbReference type="InterPro" id="IPR022742">
    <property type="entry name" value="Hydrolase_4"/>
</dbReference>
<dbReference type="PANTHER" id="PTHR43194:SF2">
    <property type="entry name" value="PEROXISOMAL MEMBRANE PROTEIN LPX1"/>
    <property type="match status" value="1"/>
</dbReference>
<feature type="chain" id="PRO_5003093243" evidence="1">
    <location>
        <begin position="23"/>
        <end position="429"/>
    </location>
</feature>
<dbReference type="HOGENOM" id="CLU_657102_0_0_0"/>
<dbReference type="InterPro" id="IPR029058">
    <property type="entry name" value="AB_hydrolase_fold"/>
</dbReference>
<evidence type="ECO:0000259" key="2">
    <source>
        <dbReference type="Pfam" id="PF12146"/>
    </source>
</evidence>
<dbReference type="STRING" id="526227.Mesil_1390"/>
<feature type="signal peptide" evidence="1">
    <location>
        <begin position="1"/>
        <end position="22"/>
    </location>
</feature>
<dbReference type="GO" id="GO:0016787">
    <property type="term" value="F:hydrolase activity"/>
    <property type="evidence" value="ECO:0007669"/>
    <property type="project" value="UniProtKB-KW"/>
</dbReference>
<evidence type="ECO:0000313" key="3">
    <source>
        <dbReference type="EMBL" id="ADH63283.1"/>
    </source>
</evidence>
<dbReference type="Pfam" id="PF12146">
    <property type="entry name" value="Hydrolase_4"/>
    <property type="match status" value="1"/>
</dbReference>
<dbReference type="SUPFAM" id="SSF53474">
    <property type="entry name" value="alpha/beta-Hydrolases"/>
    <property type="match status" value="1"/>
</dbReference>
<dbReference type="eggNOG" id="COG2267">
    <property type="taxonomic scope" value="Bacteria"/>
</dbReference>
<keyword evidence="4" id="KW-1185">Reference proteome</keyword>
<dbReference type="OrthoDB" id="24310at2"/>
<protein>
    <submittedName>
        <fullName evidence="3">Alpha/beta hydrolase fold protein</fullName>
    </submittedName>
</protein>
<dbReference type="PANTHER" id="PTHR43194">
    <property type="entry name" value="HYDROLASE ALPHA/BETA FOLD FAMILY"/>
    <property type="match status" value="1"/>
</dbReference>
<sequence>MRGVLLLLVALGLAGAQSPRWAGEPEYRTFPGVPTAAGPTLDKSYGLVYPAQGEFRGTVLFVPGFLGGATNFDALARRLVLAAPGWEVWAWDRRSNGLEDRRGFEAADPWAYYQQYRLPEFPFLKDWGLRVHLGDLQHLVEQARARGPVVLAGHSLGASLAALFALYRPEQLSGLILLDGSANLLSLSEEQYHGGADTPFGHTPGLDALNAGQAPPYISLLGLDPRGLAQAEAQAFMAAQSPGADAPHGWVPWRASRIAAALYRVDDRYQPFPAFSVSVGQAVGREGFNLLGFLFGNLTYTVRGPRGKRVEWQDTGEATDPLEFLRLYANPSTGFSEWFFPYRLTLDIRAWQVAMPELKPRTLPYPVLALGAGRGLLPRAGDFAGLSRVFPGSGFDVRILPGLTHLDLLTGRNGPAVGPIAQYLQAVRP</sequence>
<organism evidence="3 4">
    <name type="scientific">Allomeiothermus silvanus (strain ATCC 700542 / DSM 9946 / NBRC 106475 / NCIMB 13440 / VI-R2)</name>
    <name type="common">Thermus silvanus</name>
    <dbReference type="NCBI Taxonomy" id="526227"/>
    <lineage>
        <taxon>Bacteria</taxon>
        <taxon>Thermotogati</taxon>
        <taxon>Deinococcota</taxon>
        <taxon>Deinococci</taxon>
        <taxon>Thermales</taxon>
        <taxon>Thermaceae</taxon>
        <taxon>Allomeiothermus</taxon>
    </lineage>
</organism>
<name>D7BET0_ALLS1</name>
<proteinExistence type="predicted"/>
<dbReference type="EMBL" id="CP002042">
    <property type="protein sequence ID" value="ADH63283.1"/>
    <property type="molecule type" value="Genomic_DNA"/>
</dbReference>
<reference evidence="3 4" key="1">
    <citation type="journal article" date="2010" name="Stand. Genomic Sci.">
        <title>Complete genome sequence of Meiothermus silvanus type strain (VI-R2).</title>
        <authorList>
            <person name="Sikorski J."/>
            <person name="Tindall B.J."/>
            <person name="Lowry S."/>
            <person name="Lucas S."/>
            <person name="Nolan M."/>
            <person name="Copeland A."/>
            <person name="Glavina Del Rio T."/>
            <person name="Tice H."/>
            <person name="Cheng J.F."/>
            <person name="Han C."/>
            <person name="Pitluck S."/>
            <person name="Liolios K."/>
            <person name="Ivanova N."/>
            <person name="Mavromatis K."/>
            <person name="Mikhailova N."/>
            <person name="Pati A."/>
            <person name="Goodwin L."/>
            <person name="Chen A."/>
            <person name="Palaniappan K."/>
            <person name="Land M."/>
            <person name="Hauser L."/>
            <person name="Chang Y.J."/>
            <person name="Jeffries C.D."/>
            <person name="Rohde M."/>
            <person name="Goker M."/>
            <person name="Woyke T."/>
            <person name="Bristow J."/>
            <person name="Eisen J.A."/>
            <person name="Markowitz V."/>
            <person name="Hugenholtz P."/>
            <person name="Kyrpides N.C."/>
            <person name="Klenk H.P."/>
            <person name="Lapidus A."/>
        </authorList>
    </citation>
    <scope>NUCLEOTIDE SEQUENCE [LARGE SCALE GENOMIC DNA]</scope>
    <source>
        <strain evidence="4">ATCC 700542 / DSM 9946 / VI-R2</strain>
    </source>
</reference>
<keyword evidence="3" id="KW-0378">Hydrolase</keyword>
<gene>
    <name evidence="3" type="ordered locus">Mesil_1390</name>
</gene>
<dbReference type="Gene3D" id="3.40.50.1820">
    <property type="entry name" value="alpha/beta hydrolase"/>
    <property type="match status" value="1"/>
</dbReference>
<keyword evidence="1" id="KW-0732">Signal</keyword>